<dbReference type="EMBL" id="ANJA01000340">
    <property type="protein sequence ID" value="ETO84276.1"/>
    <property type="molecule type" value="Genomic_DNA"/>
</dbReference>
<name>A0A081AZG5_PHYNI</name>
<dbReference type="InterPro" id="IPR046347">
    <property type="entry name" value="bZIP_sf"/>
</dbReference>
<dbReference type="SUPFAM" id="SSF57959">
    <property type="entry name" value="Leucine zipper domain"/>
    <property type="match status" value="1"/>
</dbReference>
<comment type="caution">
    <text evidence="2">The sequence shown here is derived from an EMBL/GenBank/DDBJ whole genome shotgun (WGS) entry which is preliminary data.</text>
</comment>
<dbReference type="AlphaFoldDB" id="A0A081AZG5"/>
<feature type="region of interest" description="Disordered" evidence="1">
    <location>
        <begin position="102"/>
        <end position="183"/>
    </location>
</feature>
<proteinExistence type="predicted"/>
<evidence type="ECO:0000313" key="2">
    <source>
        <dbReference type="EMBL" id="ETO84276.1"/>
    </source>
</evidence>
<feature type="compositionally biased region" description="Basic residues" evidence="1">
    <location>
        <begin position="158"/>
        <end position="170"/>
    </location>
</feature>
<evidence type="ECO:0008006" key="4">
    <source>
        <dbReference type="Google" id="ProtNLM"/>
    </source>
</evidence>
<feature type="compositionally biased region" description="Polar residues" evidence="1">
    <location>
        <begin position="102"/>
        <end position="115"/>
    </location>
</feature>
<accession>A0A081AZG5</accession>
<sequence length="411" mass="46418">MDRVSSIFARFESTNTSRVLTSNVIGHVLPRASVGGGGVFSNTETAKVPPLRATLLSITKTQISPSRSPNVPVAPQQTPLHFLMEASISRRMNEVAACTSRSASPVSRETCNPAQSALKEEPVRPVAPSTPTKPAPRRVSRTVPSVKTIQSTAPGAPKPKRKRIRIKTPRRREQCRTNQARYRKKQMQYEKDLEVTVKQLRQEIPMLEMQHSRLISDAKSSTWCVMVEYFHLFRNGSRCPNEISSGPEAWLQKSEYEQQLVFLRSSMKEDVILGEQRGIDMLIEQWRRFTSYFDDLQFHPEHMTKISDDFIAATASLNVTISESTLQHVFPRLLSSDGNAAILRSKLLKQRLFLPCRLSFEWDRSSKRIARMENTIDILPSLVQVLGSIEDAAFVLEQALVAQDSTIGHNY</sequence>
<organism evidence="2 3">
    <name type="scientific">Phytophthora nicotianae P1976</name>
    <dbReference type="NCBI Taxonomy" id="1317066"/>
    <lineage>
        <taxon>Eukaryota</taxon>
        <taxon>Sar</taxon>
        <taxon>Stramenopiles</taxon>
        <taxon>Oomycota</taxon>
        <taxon>Peronosporomycetes</taxon>
        <taxon>Peronosporales</taxon>
        <taxon>Peronosporaceae</taxon>
        <taxon>Phytophthora</taxon>
    </lineage>
</organism>
<dbReference type="CDD" id="cd14686">
    <property type="entry name" value="bZIP"/>
    <property type="match status" value="1"/>
</dbReference>
<gene>
    <name evidence="2" type="ORF">F444_01799</name>
</gene>
<dbReference type="OrthoDB" id="73869at2759"/>
<evidence type="ECO:0000313" key="3">
    <source>
        <dbReference type="Proteomes" id="UP000028582"/>
    </source>
</evidence>
<evidence type="ECO:0000256" key="1">
    <source>
        <dbReference type="SAM" id="MobiDB-lite"/>
    </source>
</evidence>
<feature type="compositionally biased region" description="Polar residues" evidence="1">
    <location>
        <begin position="142"/>
        <end position="151"/>
    </location>
</feature>
<reference evidence="2 3" key="1">
    <citation type="submission" date="2013-11" db="EMBL/GenBank/DDBJ databases">
        <title>The Genome Sequence of Phytophthora parasitica P1976.</title>
        <authorList>
            <consortium name="The Broad Institute Genomics Platform"/>
            <person name="Russ C."/>
            <person name="Tyler B."/>
            <person name="Panabieres F."/>
            <person name="Shan W."/>
            <person name="Tripathy S."/>
            <person name="Grunwald N."/>
            <person name="Machado M."/>
            <person name="Johnson C.S."/>
            <person name="Walker B."/>
            <person name="Young S."/>
            <person name="Zeng Q."/>
            <person name="Gargeya S."/>
            <person name="Fitzgerald M."/>
            <person name="Haas B."/>
            <person name="Abouelleil A."/>
            <person name="Allen A.W."/>
            <person name="Alvarado L."/>
            <person name="Arachchi H.M."/>
            <person name="Berlin A.M."/>
            <person name="Chapman S.B."/>
            <person name="Gainer-Dewar J."/>
            <person name="Goldberg J."/>
            <person name="Griggs A."/>
            <person name="Gujja S."/>
            <person name="Hansen M."/>
            <person name="Howarth C."/>
            <person name="Imamovic A."/>
            <person name="Ireland A."/>
            <person name="Larimer J."/>
            <person name="McCowan C."/>
            <person name="Murphy C."/>
            <person name="Pearson M."/>
            <person name="Poon T.W."/>
            <person name="Priest M."/>
            <person name="Roberts A."/>
            <person name="Saif S."/>
            <person name="Shea T."/>
            <person name="Sisk P."/>
            <person name="Sykes S."/>
            <person name="Wortman J."/>
            <person name="Nusbaum C."/>
            <person name="Birren B."/>
        </authorList>
    </citation>
    <scope>NUCLEOTIDE SEQUENCE [LARGE SCALE GENOMIC DNA]</scope>
    <source>
        <strain evidence="2 3">P1976</strain>
    </source>
</reference>
<dbReference type="Proteomes" id="UP000028582">
    <property type="component" value="Unassembled WGS sequence"/>
</dbReference>
<dbReference type="GO" id="GO:0003700">
    <property type="term" value="F:DNA-binding transcription factor activity"/>
    <property type="evidence" value="ECO:0007669"/>
    <property type="project" value="InterPro"/>
</dbReference>
<protein>
    <recommendedName>
        <fullName evidence="4">BZIP domain-containing protein</fullName>
    </recommendedName>
</protein>